<organism evidence="4 5">
    <name type="scientific">Candidatus Wolfebacteria bacterium GW2011_GWB1_41_12</name>
    <dbReference type="NCBI Taxonomy" id="1619006"/>
    <lineage>
        <taxon>Bacteria</taxon>
        <taxon>Candidatus Wolfeibacteriota</taxon>
    </lineage>
</organism>
<name>A0A0G0UK20_9BACT</name>
<dbReference type="Proteomes" id="UP000033918">
    <property type="component" value="Unassembled WGS sequence"/>
</dbReference>
<feature type="region of interest" description="Disordered" evidence="2">
    <location>
        <begin position="584"/>
        <end position="609"/>
    </location>
</feature>
<proteinExistence type="predicted"/>
<feature type="coiled-coil region" evidence="1">
    <location>
        <begin position="241"/>
        <end position="315"/>
    </location>
</feature>
<dbReference type="InterPro" id="IPR003593">
    <property type="entry name" value="AAA+_ATPase"/>
</dbReference>
<sequence>MFLKSLELNGFKSFAQKTVLEFPKGITAIVGPNGSGKSNIIDAIRWLLGEREAKNLRGSKIENLIFAGTPKRSRVGMASVGLFFDNSSGFSQIDFSEILVLRRVSRDGVSQYFLNKSETRLKDIIDFFARSRLGTKGLTVINQGSSDLFVRVSPEERRVMIEEVLGLREFQIKKSEAERKLENTNFNLEKVKAMIEEVIPRLRMLKRQTVKWQKRAEVEKELKELEDNYFSFKAGGINEEKQKIEFDLKALEKRISEKISELRIFESEVKKIEGQSSPHNLNLLRSRKNELSEKYLKIQKELSRLEAKLEILGNQEAGGSFGEGEILNFIGEIKDGLKDGLALEEIKEAAAMIERLISRIDDFLNRPQNRKIEELRELEESRQGLIKEIGTAEEGIKEVEKSESEIALGLEEFNKRFQKAYGFFEQKKDELSVLESQKQKILFEKEKLDLKFRDLEVQMSQAGRRIEELGKSEIKNGEPNLMEVEKQMFKLRAELANIGEIDEFLLKEAETVEKHHNFLSSQVEDLEKASDDLKILIKELKEKIKNEFNKAIHLINEKFDHFFRLMFEGGHAKLKIKSSKLKVKNDDSSGENESDNDETGDGEEQEQEEKIGIEIELNLPKKKITNLEMLSGGEKSLVSVAALFALISVSPPPFLVLDEIDAALDERNSRRFANLVKESVSQTQFIVVTHNRAVMEIADVLYGVTMNEDGTSKVLSLKLDNQKP</sequence>
<feature type="domain" description="AAA+ ATPase" evidence="3">
    <location>
        <begin position="23"/>
        <end position="711"/>
    </location>
</feature>
<reference evidence="4 5" key="1">
    <citation type="journal article" date="2015" name="Nature">
        <title>rRNA introns, odd ribosomes, and small enigmatic genomes across a large radiation of phyla.</title>
        <authorList>
            <person name="Brown C.T."/>
            <person name="Hug L.A."/>
            <person name="Thomas B.C."/>
            <person name="Sharon I."/>
            <person name="Castelle C.J."/>
            <person name="Singh A."/>
            <person name="Wilkins M.J."/>
            <person name="Williams K.H."/>
            <person name="Banfield J.F."/>
        </authorList>
    </citation>
    <scope>NUCLEOTIDE SEQUENCE [LARGE SCALE GENOMIC DNA]</scope>
</reference>
<evidence type="ECO:0000313" key="5">
    <source>
        <dbReference type="Proteomes" id="UP000033918"/>
    </source>
</evidence>
<dbReference type="InterPro" id="IPR027417">
    <property type="entry name" value="P-loop_NTPase"/>
</dbReference>
<dbReference type="SUPFAM" id="SSF52540">
    <property type="entry name" value="P-loop containing nucleoside triphosphate hydrolases"/>
    <property type="match status" value="1"/>
</dbReference>
<gene>
    <name evidence="4" type="ORF">UU38_C0001G0010</name>
</gene>
<protein>
    <submittedName>
        <fullName evidence="4">Chromosome partition protein Smc</fullName>
    </submittedName>
</protein>
<accession>A0A0G0UK20</accession>
<dbReference type="EMBL" id="LCAK01000001">
    <property type="protein sequence ID" value="KKR89108.1"/>
    <property type="molecule type" value="Genomic_DNA"/>
</dbReference>
<dbReference type="InterPro" id="IPR003395">
    <property type="entry name" value="RecF/RecN/SMC_N"/>
</dbReference>
<feature type="compositionally biased region" description="Acidic residues" evidence="2">
    <location>
        <begin position="588"/>
        <end position="607"/>
    </location>
</feature>
<evidence type="ECO:0000256" key="2">
    <source>
        <dbReference type="SAM" id="MobiDB-lite"/>
    </source>
</evidence>
<dbReference type="Gene3D" id="3.40.50.300">
    <property type="entry name" value="P-loop containing nucleotide triphosphate hydrolases"/>
    <property type="match status" value="2"/>
</dbReference>
<feature type="coiled-coil region" evidence="1">
    <location>
        <begin position="346"/>
        <end position="395"/>
    </location>
</feature>
<keyword evidence="1" id="KW-0175">Coiled coil</keyword>
<feature type="coiled-coil region" evidence="1">
    <location>
        <begin position="509"/>
        <end position="557"/>
    </location>
</feature>
<evidence type="ECO:0000313" key="4">
    <source>
        <dbReference type="EMBL" id="KKR89108.1"/>
    </source>
</evidence>
<feature type="coiled-coil region" evidence="1">
    <location>
        <begin position="167"/>
        <end position="194"/>
    </location>
</feature>
<comment type="caution">
    <text evidence="4">The sequence shown here is derived from an EMBL/GenBank/DDBJ whole genome shotgun (WGS) entry which is preliminary data.</text>
</comment>
<evidence type="ECO:0000256" key="1">
    <source>
        <dbReference type="SAM" id="Coils"/>
    </source>
</evidence>
<evidence type="ECO:0000259" key="3">
    <source>
        <dbReference type="SMART" id="SM00382"/>
    </source>
</evidence>
<dbReference type="SMART" id="SM00382">
    <property type="entry name" value="AAA"/>
    <property type="match status" value="1"/>
</dbReference>
<dbReference type="AlphaFoldDB" id="A0A0G0UK20"/>
<dbReference type="Pfam" id="PF02463">
    <property type="entry name" value="SMC_N"/>
    <property type="match status" value="1"/>
</dbReference>
<dbReference type="PATRIC" id="fig|1619006.3.peg.12"/>
<dbReference type="PANTHER" id="PTHR43977">
    <property type="entry name" value="STRUCTURAL MAINTENANCE OF CHROMOSOMES PROTEIN 3"/>
    <property type="match status" value="1"/>
</dbReference>